<keyword evidence="2" id="KW-1185">Reference proteome</keyword>
<name>A0A0H4PIY5_9BACT</name>
<dbReference type="Proteomes" id="UP000036520">
    <property type="component" value="Chromosome"/>
</dbReference>
<gene>
    <name evidence="1" type="ORF">CA2015_3516</name>
</gene>
<evidence type="ECO:0000313" key="2">
    <source>
        <dbReference type="Proteomes" id="UP000036520"/>
    </source>
</evidence>
<protein>
    <submittedName>
        <fullName evidence="1">Uncharacterized protein</fullName>
    </submittedName>
</protein>
<accession>A0A0H4PIY5</accession>
<dbReference type="AlphaFoldDB" id="A0A0H4PIY5"/>
<proteinExistence type="predicted"/>
<dbReference type="PATRIC" id="fig|320787.5.peg.3848"/>
<dbReference type="EMBL" id="CP012040">
    <property type="protein sequence ID" value="AKP52898.1"/>
    <property type="molecule type" value="Genomic_DNA"/>
</dbReference>
<organism evidence="1 2">
    <name type="scientific">Cyclobacterium amurskyense</name>
    <dbReference type="NCBI Taxonomy" id="320787"/>
    <lineage>
        <taxon>Bacteria</taxon>
        <taxon>Pseudomonadati</taxon>
        <taxon>Bacteroidota</taxon>
        <taxon>Cytophagia</taxon>
        <taxon>Cytophagales</taxon>
        <taxon>Cyclobacteriaceae</taxon>
        <taxon>Cyclobacterium</taxon>
    </lineage>
</organism>
<evidence type="ECO:0000313" key="1">
    <source>
        <dbReference type="EMBL" id="AKP52898.1"/>
    </source>
</evidence>
<dbReference type="KEGG" id="camu:CA2015_3516"/>
<reference evidence="1 2" key="1">
    <citation type="submission" date="2015-07" db="EMBL/GenBank/DDBJ databases">
        <authorList>
            <person name="Kim K.M."/>
        </authorList>
    </citation>
    <scope>NUCLEOTIDE SEQUENCE [LARGE SCALE GENOMIC DNA]</scope>
    <source>
        <strain evidence="1 2">KCTC 12363</strain>
    </source>
</reference>
<sequence length="245" mass="29503">MIGCQKSKINVAEEEDSFEEYVFPKFIMDFSNSECQRQLKEAKKDYENGKLVHQFHAFESDRFSEEFEELLNKCKIEYDDKGECHIDVQECYGWYMDSLISVKFGEDFISNLKEKADSLFLARWETKTYYYWHLDEEPKYSEGYGFSDIFIKNRLSFPKSWDTIPMQDWRQYLSVWVTISKEGELEKWEHENYNLKGTNIEFYDHLKNQIDSLLKRMNVWEPGVLNGNKVTSKYLIDINLDKKRY</sequence>